<feature type="compositionally biased region" description="Basic and acidic residues" evidence="5">
    <location>
        <begin position="175"/>
        <end position="184"/>
    </location>
</feature>
<protein>
    <submittedName>
        <fullName evidence="8">RING-type domain-containing protein</fullName>
    </submittedName>
</protein>
<dbReference type="InterPro" id="IPR017907">
    <property type="entry name" value="Znf_RING_CS"/>
</dbReference>
<dbReference type="Pfam" id="PF00097">
    <property type="entry name" value="zf-C3HC4"/>
    <property type="match status" value="1"/>
</dbReference>
<dbReference type="PROSITE" id="PS00518">
    <property type="entry name" value="ZF_RING_1"/>
    <property type="match status" value="1"/>
</dbReference>
<dbReference type="AlphaFoldDB" id="A0A7E4UUV4"/>
<accession>A0A7E4UUV4</accession>
<evidence type="ECO:0000313" key="8">
    <source>
        <dbReference type="WBParaSite" id="Pan_g13121.t1"/>
    </source>
</evidence>
<keyword evidence="7" id="KW-1185">Reference proteome</keyword>
<feature type="domain" description="RING-type" evidence="6">
    <location>
        <begin position="26"/>
        <end position="69"/>
    </location>
</feature>
<dbReference type="SUPFAM" id="SSF57850">
    <property type="entry name" value="RING/U-box"/>
    <property type="match status" value="1"/>
</dbReference>
<proteinExistence type="predicted"/>
<keyword evidence="1" id="KW-0479">Metal-binding</keyword>
<feature type="region of interest" description="Disordered" evidence="5">
    <location>
        <begin position="170"/>
        <end position="210"/>
    </location>
</feature>
<dbReference type="PROSITE" id="PS50089">
    <property type="entry name" value="ZF_RING_2"/>
    <property type="match status" value="1"/>
</dbReference>
<dbReference type="WBParaSite" id="Pan_g13121.t1">
    <property type="protein sequence ID" value="Pan_g13121.t1"/>
    <property type="gene ID" value="Pan_g13121"/>
</dbReference>
<dbReference type="SMART" id="SM00184">
    <property type="entry name" value="RING"/>
    <property type="match status" value="1"/>
</dbReference>
<keyword evidence="3" id="KW-0862">Zinc</keyword>
<dbReference type="InterPro" id="IPR013083">
    <property type="entry name" value="Znf_RING/FYVE/PHD"/>
</dbReference>
<dbReference type="Proteomes" id="UP000492821">
    <property type="component" value="Unassembled WGS sequence"/>
</dbReference>
<reference evidence="7" key="1">
    <citation type="journal article" date="2013" name="Genetics">
        <title>The draft genome and transcriptome of Panagrellus redivivus are shaped by the harsh demands of a free-living lifestyle.</title>
        <authorList>
            <person name="Srinivasan J."/>
            <person name="Dillman A.R."/>
            <person name="Macchietto M.G."/>
            <person name="Heikkinen L."/>
            <person name="Lakso M."/>
            <person name="Fracchia K.M."/>
            <person name="Antoshechkin I."/>
            <person name="Mortazavi A."/>
            <person name="Wong G."/>
            <person name="Sternberg P.W."/>
        </authorList>
    </citation>
    <scope>NUCLEOTIDE SEQUENCE [LARGE SCALE GENOMIC DNA]</scope>
    <source>
        <strain evidence="7">MT8872</strain>
    </source>
</reference>
<name>A0A7E4UUV4_PANRE</name>
<evidence type="ECO:0000256" key="5">
    <source>
        <dbReference type="SAM" id="MobiDB-lite"/>
    </source>
</evidence>
<feature type="compositionally biased region" description="Low complexity" evidence="5">
    <location>
        <begin position="185"/>
        <end position="205"/>
    </location>
</feature>
<dbReference type="InterPro" id="IPR018957">
    <property type="entry name" value="Znf_C3HC4_RING-type"/>
</dbReference>
<evidence type="ECO:0000256" key="3">
    <source>
        <dbReference type="ARBA" id="ARBA00022833"/>
    </source>
</evidence>
<evidence type="ECO:0000313" key="7">
    <source>
        <dbReference type="Proteomes" id="UP000492821"/>
    </source>
</evidence>
<dbReference type="Gene3D" id="3.30.40.10">
    <property type="entry name" value="Zinc/RING finger domain, C3HC4 (zinc finger)"/>
    <property type="match status" value="1"/>
</dbReference>
<organism evidence="7 8">
    <name type="scientific">Panagrellus redivivus</name>
    <name type="common">Microworm</name>
    <dbReference type="NCBI Taxonomy" id="6233"/>
    <lineage>
        <taxon>Eukaryota</taxon>
        <taxon>Metazoa</taxon>
        <taxon>Ecdysozoa</taxon>
        <taxon>Nematoda</taxon>
        <taxon>Chromadorea</taxon>
        <taxon>Rhabditida</taxon>
        <taxon>Tylenchina</taxon>
        <taxon>Panagrolaimomorpha</taxon>
        <taxon>Panagrolaimoidea</taxon>
        <taxon>Panagrolaimidae</taxon>
        <taxon>Panagrellus</taxon>
    </lineage>
</organism>
<reference evidence="8" key="2">
    <citation type="submission" date="2020-10" db="UniProtKB">
        <authorList>
            <consortium name="WormBaseParasite"/>
        </authorList>
    </citation>
    <scope>IDENTIFICATION</scope>
</reference>
<dbReference type="GO" id="GO:0008270">
    <property type="term" value="F:zinc ion binding"/>
    <property type="evidence" value="ECO:0007669"/>
    <property type="project" value="UniProtKB-KW"/>
</dbReference>
<keyword evidence="2 4" id="KW-0863">Zinc-finger</keyword>
<evidence type="ECO:0000256" key="4">
    <source>
        <dbReference type="PROSITE-ProRule" id="PRU00175"/>
    </source>
</evidence>
<sequence>MVSVVLGHFSYEKVTIDREMVKIANCGFCHVKYNSTNRAPVSMPCGHTFCRGCIQKMTHVKLFACGTCHAPALHGWADTKPNLDMIQLLGKLNLLAKDDSEGAVDETPTVTVFPEAELMSIAPGPMHKLFEHHFSMLSRYLEERIGKQSDSCNEMLELLEELEEALHGYTSPEDYLERLDREPSPSETNSSPERQTNNSTSTSESESADENIESLRDFYMENLFLGDLQAQLVRRELEENSPSSSEDWQAAAYDNSPKVNTVLTNYPLESESQLIPPQTATTIFDKSIGESSFAASIIRFVPLDSDEE</sequence>
<evidence type="ECO:0000256" key="2">
    <source>
        <dbReference type="ARBA" id="ARBA00022771"/>
    </source>
</evidence>
<evidence type="ECO:0000259" key="6">
    <source>
        <dbReference type="PROSITE" id="PS50089"/>
    </source>
</evidence>
<dbReference type="InterPro" id="IPR001841">
    <property type="entry name" value="Znf_RING"/>
</dbReference>
<evidence type="ECO:0000256" key="1">
    <source>
        <dbReference type="ARBA" id="ARBA00022723"/>
    </source>
</evidence>